<evidence type="ECO:0000313" key="2">
    <source>
        <dbReference type="EMBL" id="AJA08383.1"/>
    </source>
</evidence>
<dbReference type="OrthoDB" id="7511162at2"/>
<feature type="chain" id="PRO_5002032079" evidence="1">
    <location>
        <begin position="24"/>
        <end position="116"/>
    </location>
</feature>
<keyword evidence="3" id="KW-1185">Reference proteome</keyword>
<dbReference type="KEGG" id="sphk:SKP52_07310"/>
<evidence type="ECO:0000313" key="3">
    <source>
        <dbReference type="Proteomes" id="UP000030907"/>
    </source>
</evidence>
<reference evidence="2 3" key="1">
    <citation type="journal article" date="2015" name="Int. J. Syst. Evol. Microbiol.">
        <title>Description of Sphingopyxis fribergensis sp. nov. - a soil bacterium with the ability to degrade styrene and phenylacetic acid.</title>
        <authorList>
            <person name="Oelschlagel M."/>
            <person name="Ruckert C."/>
            <person name="Kalinowski J."/>
            <person name="Schmidt G."/>
            <person name="Schlomann M."/>
            <person name="Tischler D."/>
        </authorList>
    </citation>
    <scope>NUCLEOTIDE SEQUENCE [LARGE SCALE GENOMIC DNA]</scope>
    <source>
        <strain evidence="2 3">Kp5.2</strain>
    </source>
</reference>
<organism evidence="2 3">
    <name type="scientific">Sphingopyxis fribergensis</name>
    <dbReference type="NCBI Taxonomy" id="1515612"/>
    <lineage>
        <taxon>Bacteria</taxon>
        <taxon>Pseudomonadati</taxon>
        <taxon>Pseudomonadota</taxon>
        <taxon>Alphaproteobacteria</taxon>
        <taxon>Sphingomonadales</taxon>
        <taxon>Sphingomonadaceae</taxon>
        <taxon>Sphingopyxis</taxon>
    </lineage>
</organism>
<proteinExistence type="predicted"/>
<gene>
    <name evidence="2" type="ORF">SKP52_07310</name>
</gene>
<dbReference type="HOGENOM" id="CLU_2095292_0_0_5"/>
<dbReference type="AlphaFoldDB" id="A0A0A7PGL4"/>
<accession>A0A0A7PGL4</accession>
<dbReference type="Proteomes" id="UP000030907">
    <property type="component" value="Chromosome"/>
</dbReference>
<evidence type="ECO:0000256" key="1">
    <source>
        <dbReference type="SAM" id="SignalP"/>
    </source>
</evidence>
<dbReference type="RefSeq" id="WP_039573342.1">
    <property type="nucleotide sequence ID" value="NZ_CP009122.1"/>
</dbReference>
<dbReference type="EMBL" id="CP009122">
    <property type="protein sequence ID" value="AJA08383.1"/>
    <property type="molecule type" value="Genomic_DNA"/>
</dbReference>
<name>A0A0A7PGL4_9SPHN</name>
<dbReference type="NCBIfam" id="TIGR04433">
    <property type="entry name" value="UrcA_uranyl"/>
    <property type="match status" value="1"/>
</dbReference>
<sequence>MAKFSFLLAAPVALAGFSVPAAAEDEGDRHTVVVRYDDLNLSSVQGRERLSTRVKYAVQKVCGSRPTHRQGLRERGLANRCEDTAMADADVKLAGLFNGESARLADRGRIAVVAAP</sequence>
<dbReference type="InterPro" id="IPR030972">
    <property type="entry name" value="UrcA_uranyl"/>
</dbReference>
<protein>
    <submittedName>
        <fullName evidence="2">Putative secreted protein</fullName>
    </submittedName>
</protein>
<keyword evidence="1" id="KW-0732">Signal</keyword>
<feature type="signal peptide" evidence="1">
    <location>
        <begin position="1"/>
        <end position="23"/>
    </location>
</feature>